<dbReference type="PRINTS" id="PR00793">
    <property type="entry name" value="PROAMNOPTASE"/>
</dbReference>
<evidence type="ECO:0000313" key="4">
    <source>
        <dbReference type="EMBL" id="TYS46385.1"/>
    </source>
</evidence>
<dbReference type="Pfam" id="PF00561">
    <property type="entry name" value="Abhydrolase_1"/>
    <property type="match status" value="1"/>
</dbReference>
<accession>A0A5D4R4U2</accession>
<name>A0A5D4R4U2_9BACI</name>
<evidence type="ECO:0000256" key="2">
    <source>
        <dbReference type="ARBA" id="ARBA00022801"/>
    </source>
</evidence>
<keyword evidence="2 4" id="KW-0378">Hydrolase</keyword>
<dbReference type="Proteomes" id="UP000322997">
    <property type="component" value="Unassembled WGS sequence"/>
</dbReference>
<dbReference type="PANTHER" id="PTHR43798">
    <property type="entry name" value="MONOACYLGLYCEROL LIPASE"/>
    <property type="match status" value="1"/>
</dbReference>
<dbReference type="EMBL" id="VTEQ01000014">
    <property type="protein sequence ID" value="TYS46385.1"/>
    <property type="molecule type" value="Genomic_DNA"/>
</dbReference>
<reference evidence="4 5" key="1">
    <citation type="submission" date="2019-08" db="EMBL/GenBank/DDBJ databases">
        <title>Bacillus genomes from the desert of Cuatro Cienegas, Coahuila.</title>
        <authorList>
            <person name="Olmedo-Alvarez G."/>
        </authorList>
    </citation>
    <scope>NUCLEOTIDE SEQUENCE [LARGE SCALE GENOMIC DNA]</scope>
    <source>
        <strain evidence="4 5">CH108_3D</strain>
    </source>
</reference>
<comment type="caution">
    <text evidence="4">The sequence shown here is derived from an EMBL/GenBank/DDBJ whole genome shotgun (WGS) entry which is preliminary data.</text>
</comment>
<dbReference type="InterPro" id="IPR002410">
    <property type="entry name" value="Peptidase_S33"/>
</dbReference>
<evidence type="ECO:0000256" key="1">
    <source>
        <dbReference type="ARBA" id="ARBA00010088"/>
    </source>
</evidence>
<dbReference type="GO" id="GO:0006508">
    <property type="term" value="P:proteolysis"/>
    <property type="evidence" value="ECO:0007669"/>
    <property type="project" value="InterPro"/>
</dbReference>
<evidence type="ECO:0000259" key="3">
    <source>
        <dbReference type="Pfam" id="PF00561"/>
    </source>
</evidence>
<gene>
    <name evidence="4" type="ORF">FZC83_22610</name>
</gene>
<dbReference type="GO" id="GO:0016020">
    <property type="term" value="C:membrane"/>
    <property type="evidence" value="ECO:0007669"/>
    <property type="project" value="TreeGrafter"/>
</dbReference>
<dbReference type="InterPro" id="IPR000073">
    <property type="entry name" value="AB_hydrolase_1"/>
</dbReference>
<dbReference type="GO" id="GO:0004177">
    <property type="term" value="F:aminopeptidase activity"/>
    <property type="evidence" value="ECO:0007669"/>
    <property type="project" value="UniProtKB-EC"/>
</dbReference>
<proteinExistence type="inferred from homology"/>
<dbReference type="InterPro" id="IPR029058">
    <property type="entry name" value="AB_hydrolase_fold"/>
</dbReference>
<protein>
    <submittedName>
        <fullName evidence="4">Alpha/beta fold hydrolase</fullName>
    </submittedName>
</protein>
<dbReference type="InterPro" id="IPR050266">
    <property type="entry name" value="AB_hydrolase_sf"/>
</dbReference>
<sequence>MPVPRSHKAGGWRMFKENGEYQVTINGISHWVKVEGIERGTTPVVVIHGGPGGNHYVFERTAGSMIAMERTIIYYEQRGCGRTDKPEDDGAYKISHLVADFKEFHRLFGWEKVDLLGYSFGAELALEIANTLPHTVNRLVLSAPSMIQSPLQKLVQIAGFASVGATGIGSGATIDEAYQVLWNHADTAMVDKLLFQDPSLAAMNRKWWEESDLVNTGLMMRALEDDSSRPSLEERLSDIPHSALILVGTFDRNTGIPVASLIHDRLQHSTLTILSKSAHFPDIEESEVFTQYVCSFLR</sequence>
<evidence type="ECO:0000313" key="5">
    <source>
        <dbReference type="Proteomes" id="UP000322997"/>
    </source>
</evidence>
<dbReference type="SUPFAM" id="SSF53474">
    <property type="entry name" value="alpha/beta-Hydrolases"/>
    <property type="match status" value="1"/>
</dbReference>
<dbReference type="Gene3D" id="3.40.50.1820">
    <property type="entry name" value="alpha/beta hydrolase"/>
    <property type="match status" value="1"/>
</dbReference>
<feature type="domain" description="AB hydrolase-1" evidence="3">
    <location>
        <begin position="43"/>
        <end position="160"/>
    </location>
</feature>
<organism evidence="4 5">
    <name type="scientific">Rossellomorea marisflavi</name>
    <dbReference type="NCBI Taxonomy" id="189381"/>
    <lineage>
        <taxon>Bacteria</taxon>
        <taxon>Bacillati</taxon>
        <taxon>Bacillota</taxon>
        <taxon>Bacilli</taxon>
        <taxon>Bacillales</taxon>
        <taxon>Bacillaceae</taxon>
        <taxon>Rossellomorea</taxon>
    </lineage>
</organism>
<dbReference type="AlphaFoldDB" id="A0A5D4R4U2"/>
<comment type="similarity">
    <text evidence="1">Belongs to the peptidase S33 family.</text>
</comment>
<dbReference type="PANTHER" id="PTHR43798:SF33">
    <property type="entry name" value="HYDROLASE, PUTATIVE (AFU_ORTHOLOGUE AFUA_2G14860)-RELATED"/>
    <property type="match status" value="1"/>
</dbReference>